<keyword evidence="2" id="KW-1185">Reference proteome</keyword>
<dbReference type="AlphaFoldDB" id="A0A9N9AKU6"/>
<dbReference type="EMBL" id="CAJVQA010001943">
    <property type="protein sequence ID" value="CAG8531641.1"/>
    <property type="molecule type" value="Genomic_DNA"/>
</dbReference>
<organism evidence="1 2">
    <name type="scientific">Cetraspora pellucida</name>
    <dbReference type="NCBI Taxonomy" id="1433469"/>
    <lineage>
        <taxon>Eukaryota</taxon>
        <taxon>Fungi</taxon>
        <taxon>Fungi incertae sedis</taxon>
        <taxon>Mucoromycota</taxon>
        <taxon>Glomeromycotina</taxon>
        <taxon>Glomeromycetes</taxon>
        <taxon>Diversisporales</taxon>
        <taxon>Gigasporaceae</taxon>
        <taxon>Cetraspora</taxon>
    </lineage>
</organism>
<dbReference type="OrthoDB" id="2463097at2759"/>
<reference evidence="1" key="1">
    <citation type="submission" date="2021-06" db="EMBL/GenBank/DDBJ databases">
        <authorList>
            <person name="Kallberg Y."/>
            <person name="Tangrot J."/>
            <person name="Rosling A."/>
        </authorList>
    </citation>
    <scope>NUCLEOTIDE SEQUENCE</scope>
    <source>
        <strain evidence="1">FL966</strain>
    </source>
</reference>
<sequence>MSNKHSPNICNDLYEKFSEKPDTLLNEDIIQDSKNRVINILESPQLLSYKVNNSSQDFINETIKQLCNLYIEEEKKGNYDTSILSSIEQYLISKQQNPANVIECLGPRQIVNHLVWINTKLKTPKYKQ</sequence>
<gene>
    <name evidence="1" type="ORF">CPELLU_LOCUS3872</name>
</gene>
<comment type="caution">
    <text evidence="1">The sequence shown here is derived from an EMBL/GenBank/DDBJ whole genome shotgun (WGS) entry which is preliminary data.</text>
</comment>
<evidence type="ECO:0000313" key="1">
    <source>
        <dbReference type="EMBL" id="CAG8531641.1"/>
    </source>
</evidence>
<dbReference type="Proteomes" id="UP000789759">
    <property type="component" value="Unassembled WGS sequence"/>
</dbReference>
<proteinExistence type="predicted"/>
<accession>A0A9N9AKU6</accession>
<name>A0A9N9AKU6_9GLOM</name>
<protein>
    <submittedName>
        <fullName evidence="1">16249_t:CDS:1</fullName>
    </submittedName>
</protein>
<evidence type="ECO:0000313" key="2">
    <source>
        <dbReference type="Proteomes" id="UP000789759"/>
    </source>
</evidence>